<gene>
    <name evidence="2" type="ORF">SAMN05421848_0789</name>
</gene>
<dbReference type="EMBL" id="FOLY01000002">
    <property type="protein sequence ID" value="SFC26072.1"/>
    <property type="molecule type" value="Genomic_DNA"/>
</dbReference>
<accession>A0A1I1HR95</accession>
<evidence type="ECO:0000256" key="1">
    <source>
        <dbReference type="SAM" id="MobiDB-lite"/>
    </source>
</evidence>
<protein>
    <submittedName>
        <fullName evidence="2">Uncharacterized protein</fullName>
    </submittedName>
</protein>
<evidence type="ECO:0000313" key="2">
    <source>
        <dbReference type="EMBL" id="SFC26072.1"/>
    </source>
</evidence>
<dbReference type="RefSeq" id="WP_090131026.1">
    <property type="nucleotide sequence ID" value="NZ_FOLY01000002.1"/>
</dbReference>
<keyword evidence="3" id="KW-1185">Reference proteome</keyword>
<dbReference type="AlphaFoldDB" id="A0A1I1HR95"/>
<name>A0A1I1HR95_9GAMM</name>
<sequence>MTDSDFYTSAMAGLPSLIERWLEIGDTTPDKLGIILADTARVARLGDPEGDPDGDTLHRWASPGSRTDQPPAWAARSALFLLSQMPAHPMPQTPSQCDGWAWTWIRLRHWESLEKAQDALPQWLAPALRTRLARAWQDHTAQRLL</sequence>
<organism evidence="2 3">
    <name type="scientific">Kushneria avicenniae</name>
    <dbReference type="NCBI Taxonomy" id="402385"/>
    <lineage>
        <taxon>Bacteria</taxon>
        <taxon>Pseudomonadati</taxon>
        <taxon>Pseudomonadota</taxon>
        <taxon>Gammaproteobacteria</taxon>
        <taxon>Oceanospirillales</taxon>
        <taxon>Halomonadaceae</taxon>
        <taxon>Kushneria</taxon>
    </lineage>
</organism>
<dbReference type="Proteomes" id="UP000199046">
    <property type="component" value="Unassembled WGS sequence"/>
</dbReference>
<feature type="region of interest" description="Disordered" evidence="1">
    <location>
        <begin position="45"/>
        <end position="70"/>
    </location>
</feature>
<reference evidence="3" key="1">
    <citation type="submission" date="2016-10" db="EMBL/GenBank/DDBJ databases">
        <authorList>
            <person name="Varghese N."/>
            <person name="Submissions S."/>
        </authorList>
    </citation>
    <scope>NUCLEOTIDE SEQUENCE [LARGE SCALE GENOMIC DNA]</scope>
    <source>
        <strain evidence="3">DSM 23439</strain>
    </source>
</reference>
<dbReference type="OrthoDB" id="6170893at2"/>
<evidence type="ECO:0000313" key="3">
    <source>
        <dbReference type="Proteomes" id="UP000199046"/>
    </source>
</evidence>
<proteinExistence type="predicted"/>